<accession>A0A9Q0HH21</accession>
<evidence type="ECO:0000313" key="3">
    <source>
        <dbReference type="Proteomes" id="UP001141806"/>
    </source>
</evidence>
<dbReference type="OrthoDB" id="1908649at2759"/>
<dbReference type="EMBL" id="JAMYWD010000007">
    <property type="protein sequence ID" value="KAJ4964570.1"/>
    <property type="molecule type" value="Genomic_DNA"/>
</dbReference>
<evidence type="ECO:0000313" key="2">
    <source>
        <dbReference type="EMBL" id="KAJ4964570.1"/>
    </source>
</evidence>
<dbReference type="Proteomes" id="UP001141806">
    <property type="component" value="Unassembled WGS sequence"/>
</dbReference>
<organism evidence="2 3">
    <name type="scientific">Protea cynaroides</name>
    <dbReference type="NCBI Taxonomy" id="273540"/>
    <lineage>
        <taxon>Eukaryota</taxon>
        <taxon>Viridiplantae</taxon>
        <taxon>Streptophyta</taxon>
        <taxon>Embryophyta</taxon>
        <taxon>Tracheophyta</taxon>
        <taxon>Spermatophyta</taxon>
        <taxon>Magnoliopsida</taxon>
        <taxon>Proteales</taxon>
        <taxon>Proteaceae</taxon>
        <taxon>Protea</taxon>
    </lineage>
</organism>
<keyword evidence="3" id="KW-1185">Reference proteome</keyword>
<comment type="caution">
    <text evidence="2">The sequence shown here is derived from an EMBL/GenBank/DDBJ whole genome shotgun (WGS) entry which is preliminary data.</text>
</comment>
<proteinExistence type="predicted"/>
<name>A0A9Q0HH21_9MAGN</name>
<evidence type="ECO:0000256" key="1">
    <source>
        <dbReference type="SAM" id="MobiDB-lite"/>
    </source>
</evidence>
<dbReference type="AlphaFoldDB" id="A0A9Q0HH21"/>
<gene>
    <name evidence="2" type="ORF">NE237_016419</name>
</gene>
<feature type="region of interest" description="Disordered" evidence="1">
    <location>
        <begin position="146"/>
        <end position="170"/>
    </location>
</feature>
<protein>
    <submittedName>
        <fullName evidence="2">Uncharacterized protein</fullName>
    </submittedName>
</protein>
<sequence>MGSKGGMKLSGLQKQVLSLLVTSLPLFRRFLGWNPMGKADSSVMPWKPKEAFPNNATSQPRFHFQLCIPSRRHHCYQLYYAGFLKYLTLQEKFVMRKSKELLKGKTQMAAMLVFGYLSIYGAIGDVFSKTLTTDSNNNSSLVKLMKSEPAPTPTSTMSRSDPETAPKQNC</sequence>
<reference evidence="2" key="1">
    <citation type="journal article" date="2023" name="Plant J.">
        <title>The genome of the king protea, Protea cynaroides.</title>
        <authorList>
            <person name="Chang J."/>
            <person name="Duong T.A."/>
            <person name="Schoeman C."/>
            <person name="Ma X."/>
            <person name="Roodt D."/>
            <person name="Barker N."/>
            <person name="Li Z."/>
            <person name="Van de Peer Y."/>
            <person name="Mizrachi E."/>
        </authorList>
    </citation>
    <scope>NUCLEOTIDE SEQUENCE</scope>
    <source>
        <tissue evidence="2">Young leaves</tissue>
    </source>
</reference>